<feature type="compositionally biased region" description="Basic and acidic residues" evidence="10">
    <location>
        <begin position="515"/>
        <end position="564"/>
    </location>
</feature>
<evidence type="ECO:0000256" key="10">
    <source>
        <dbReference type="SAM" id="MobiDB-lite"/>
    </source>
</evidence>
<gene>
    <name evidence="12" type="primary">Contig7680.g8189</name>
    <name evidence="12" type="ORF">STYLEM_2320</name>
</gene>
<name>A0A077ZUW0_STYLE</name>
<evidence type="ECO:0000313" key="13">
    <source>
        <dbReference type="Proteomes" id="UP000039865"/>
    </source>
</evidence>
<evidence type="ECO:0000256" key="9">
    <source>
        <dbReference type="ARBA" id="ARBA00031593"/>
    </source>
</evidence>
<comment type="similarity">
    <text evidence="3">Belongs to the CFAP36 family.</text>
</comment>
<evidence type="ECO:0000256" key="3">
    <source>
        <dbReference type="ARBA" id="ARBA00007460"/>
    </source>
</evidence>
<evidence type="ECO:0000313" key="12">
    <source>
        <dbReference type="EMBL" id="CDW73344.1"/>
    </source>
</evidence>
<evidence type="ECO:0000256" key="4">
    <source>
        <dbReference type="ARBA" id="ARBA00021815"/>
    </source>
</evidence>
<evidence type="ECO:0000256" key="6">
    <source>
        <dbReference type="ARBA" id="ARBA00023054"/>
    </source>
</evidence>
<evidence type="ECO:0000256" key="1">
    <source>
        <dbReference type="ARBA" id="ARBA00004138"/>
    </source>
</evidence>
<dbReference type="Pfam" id="PF11527">
    <property type="entry name" value="ARL2_Bind_BART"/>
    <property type="match status" value="1"/>
</dbReference>
<dbReference type="InterPro" id="IPR023379">
    <property type="entry name" value="BART_dom"/>
</dbReference>
<feature type="compositionally biased region" description="Basic and acidic residues" evidence="10">
    <location>
        <begin position="427"/>
        <end position="446"/>
    </location>
</feature>
<dbReference type="Gene3D" id="1.20.1520.10">
    <property type="entry name" value="ADP-ribosylation factor-like 2-binding protein, domain"/>
    <property type="match status" value="1"/>
</dbReference>
<keyword evidence="13" id="KW-1185">Reference proteome</keyword>
<organism evidence="12 13">
    <name type="scientific">Stylonychia lemnae</name>
    <name type="common">Ciliate</name>
    <dbReference type="NCBI Taxonomy" id="5949"/>
    <lineage>
        <taxon>Eukaryota</taxon>
        <taxon>Sar</taxon>
        <taxon>Alveolata</taxon>
        <taxon>Ciliophora</taxon>
        <taxon>Intramacronucleata</taxon>
        <taxon>Spirotrichea</taxon>
        <taxon>Stichotrichia</taxon>
        <taxon>Sporadotrichida</taxon>
        <taxon>Oxytrichidae</taxon>
        <taxon>Stylonychinae</taxon>
        <taxon>Stylonychia</taxon>
    </lineage>
</organism>
<dbReference type="OrthoDB" id="433414at2759"/>
<feature type="compositionally biased region" description="Polar residues" evidence="10">
    <location>
        <begin position="285"/>
        <end position="295"/>
    </location>
</feature>
<feature type="region of interest" description="Disordered" evidence="10">
    <location>
        <begin position="226"/>
        <end position="354"/>
    </location>
</feature>
<feature type="compositionally biased region" description="Basic and acidic residues" evidence="10">
    <location>
        <begin position="262"/>
        <end position="283"/>
    </location>
</feature>
<dbReference type="GO" id="GO:0097546">
    <property type="term" value="C:ciliary base"/>
    <property type="evidence" value="ECO:0007669"/>
    <property type="project" value="TreeGrafter"/>
</dbReference>
<dbReference type="GO" id="GO:0005930">
    <property type="term" value="C:axoneme"/>
    <property type="evidence" value="ECO:0007669"/>
    <property type="project" value="TreeGrafter"/>
</dbReference>
<feature type="compositionally biased region" description="Polar residues" evidence="10">
    <location>
        <begin position="400"/>
        <end position="411"/>
    </location>
</feature>
<evidence type="ECO:0000259" key="11">
    <source>
        <dbReference type="Pfam" id="PF11527"/>
    </source>
</evidence>
<accession>A0A077ZUW0</accession>
<feature type="compositionally biased region" description="Basic and acidic residues" evidence="10">
    <location>
        <begin position="372"/>
        <end position="399"/>
    </location>
</feature>
<dbReference type="InterPro" id="IPR003903">
    <property type="entry name" value="UIM_dom"/>
</dbReference>
<protein>
    <recommendedName>
        <fullName evidence="4">Cilia- and flagella-associated protein 36</fullName>
    </recommendedName>
    <alternativeName>
        <fullName evidence="9">Coiled-coil domain-containing protein 104</fullName>
    </alternativeName>
</protein>
<comment type="subcellular location">
    <subcellularLocation>
        <location evidence="1">Cell projection</location>
        <location evidence="1">Cilium</location>
    </subcellularLocation>
    <subcellularLocation>
        <location evidence="2">Cytoplasm</location>
    </subcellularLocation>
</comment>
<feature type="region of interest" description="Disordered" evidence="10">
    <location>
        <begin position="515"/>
        <end position="580"/>
    </location>
</feature>
<keyword evidence="6" id="KW-0175">Coiled coil</keyword>
<keyword evidence="7" id="KW-0969">Cilium</keyword>
<sequence>MSSQTTNQPATESDNDWFFDIIINFLRSPRWKTPIMSFLDDNCLIFDNEDENKLEYTSIHMSFKKIVDDLLGELMSELGVTEDQFYDACDKASENPLHKKIVDQITAVENFIAFKKLMVKRNQELNEQALKILQKKEAAAAGDNTFITEPQAFTSTGGGASQQTLPKAKLTQEQKEMLRKFTEEEQKAEEDMIKKAMEISMQIEEQKKMESEQEEEIIKRVMEMSEKEEKMRLEKQLKEENDKKKSEQEQIQATQAQFLNQKQEDQAVQKQQIKQEVKVEEQKQSPIKEQIQVQPKIQKPELTKPQSQKQPQQEEVKKHVEQMAQVKKQQTSGFDLPPVQMKRGGQGFDFDGDLLNQQRKNIDKMNAFKEFDDFEDHQATQEDTRSLQDMLREKREKTEQMLSQNQQQKPTVESMEERKKRLQATKELLRKQKADKRDKELEEFKQKTNNQADLHKELLELDKKVKLKAQVKASAAMNSSPLKDMDDFNDNDHQEVDKRLKIYQNMRHEILKVDSQIKQESHQTKMKDLDQRIKDLERIQGEREEKKRQEEQHERQKVQQREQGNKNFLGNIKSYSIDDI</sequence>
<dbReference type="PROSITE" id="PS50330">
    <property type="entry name" value="UIM"/>
    <property type="match status" value="1"/>
</dbReference>
<dbReference type="AlphaFoldDB" id="A0A077ZUW0"/>
<evidence type="ECO:0000256" key="8">
    <source>
        <dbReference type="ARBA" id="ARBA00023273"/>
    </source>
</evidence>
<evidence type="ECO:0000256" key="7">
    <source>
        <dbReference type="ARBA" id="ARBA00023069"/>
    </source>
</evidence>
<dbReference type="PANTHER" id="PTHR21532:SF0">
    <property type="entry name" value="CILIA- AND FLAGELLA-ASSOCIATED PROTEIN 36"/>
    <property type="match status" value="1"/>
</dbReference>
<feature type="compositionally biased region" description="Basic and acidic residues" evidence="10">
    <location>
        <begin position="312"/>
        <end position="321"/>
    </location>
</feature>
<keyword evidence="5" id="KW-0963">Cytoplasm</keyword>
<dbReference type="InParanoid" id="A0A077ZUW0"/>
<proteinExistence type="inferred from homology"/>
<evidence type="ECO:0000256" key="5">
    <source>
        <dbReference type="ARBA" id="ARBA00022490"/>
    </source>
</evidence>
<keyword evidence="8" id="KW-0966">Cell projection</keyword>
<dbReference type="PANTHER" id="PTHR21532">
    <property type="entry name" value="PHOSPHODIESTERASE HL"/>
    <property type="match status" value="1"/>
</dbReference>
<feature type="compositionally biased region" description="Basic and acidic residues" evidence="10">
    <location>
        <begin position="226"/>
        <end position="248"/>
    </location>
</feature>
<feature type="region of interest" description="Disordered" evidence="10">
    <location>
        <begin position="472"/>
        <end position="491"/>
    </location>
</feature>
<dbReference type="EMBL" id="CCKQ01002252">
    <property type="protein sequence ID" value="CDW73344.1"/>
    <property type="molecule type" value="Genomic_DNA"/>
</dbReference>
<evidence type="ECO:0000256" key="2">
    <source>
        <dbReference type="ARBA" id="ARBA00004496"/>
    </source>
</evidence>
<feature type="compositionally biased region" description="Polar residues" evidence="10">
    <location>
        <begin position="249"/>
        <end position="260"/>
    </location>
</feature>
<dbReference type="InterPro" id="IPR042541">
    <property type="entry name" value="BART_sf"/>
</dbReference>
<reference evidence="12 13" key="1">
    <citation type="submission" date="2014-06" db="EMBL/GenBank/DDBJ databases">
        <authorList>
            <person name="Swart Estienne"/>
        </authorList>
    </citation>
    <scope>NUCLEOTIDE SEQUENCE [LARGE SCALE GENOMIC DNA]</scope>
    <source>
        <strain evidence="12 13">130c</strain>
    </source>
</reference>
<dbReference type="Proteomes" id="UP000039865">
    <property type="component" value="Unassembled WGS sequence"/>
</dbReference>
<feature type="region of interest" description="Disordered" evidence="10">
    <location>
        <begin position="372"/>
        <end position="448"/>
    </location>
</feature>
<dbReference type="InterPro" id="IPR038888">
    <property type="entry name" value="CFAP36"/>
</dbReference>
<dbReference type="SMART" id="SM00726">
    <property type="entry name" value="UIM"/>
    <property type="match status" value="2"/>
</dbReference>
<feature type="domain" description="BART" evidence="11">
    <location>
        <begin position="15"/>
        <end position="126"/>
    </location>
</feature>